<dbReference type="InParanoid" id="A0A078A454"/>
<evidence type="ECO:0000313" key="3">
    <source>
        <dbReference type="Proteomes" id="UP000039865"/>
    </source>
</evidence>
<reference evidence="2 3" key="1">
    <citation type="submission" date="2014-06" db="EMBL/GenBank/DDBJ databases">
        <authorList>
            <person name="Swart Estienne"/>
        </authorList>
    </citation>
    <scope>NUCLEOTIDE SEQUENCE [LARGE SCALE GENOMIC DNA]</scope>
    <source>
        <strain evidence="2 3">130c</strain>
    </source>
</reference>
<evidence type="ECO:0000256" key="1">
    <source>
        <dbReference type="SAM" id="MobiDB-lite"/>
    </source>
</evidence>
<dbReference type="AlphaFoldDB" id="A0A078A454"/>
<proteinExistence type="predicted"/>
<sequence length="84" mass="9986">MKHKKPNKKDDRCKIKQDDKCKKDNQQRVSGLSFQELGQVEQFIQFNQYSVTEQHYESKDQILKQISQGVSVLLQQIKYNKITQ</sequence>
<accession>A0A078A454</accession>
<gene>
    <name evidence="2" type="primary">Contig8279.g415</name>
    <name evidence="2" type="ORF">STYLEM_5892</name>
</gene>
<name>A0A078A454_STYLE</name>
<dbReference type="Proteomes" id="UP000039865">
    <property type="component" value="Unassembled WGS sequence"/>
</dbReference>
<feature type="region of interest" description="Disordered" evidence="1">
    <location>
        <begin position="1"/>
        <end position="24"/>
    </location>
</feature>
<keyword evidence="3" id="KW-1185">Reference proteome</keyword>
<feature type="compositionally biased region" description="Basic and acidic residues" evidence="1">
    <location>
        <begin position="8"/>
        <end position="24"/>
    </location>
</feature>
<protein>
    <submittedName>
        <fullName evidence="2">Uncharacterized protein</fullName>
    </submittedName>
</protein>
<organism evidence="2 3">
    <name type="scientific">Stylonychia lemnae</name>
    <name type="common">Ciliate</name>
    <dbReference type="NCBI Taxonomy" id="5949"/>
    <lineage>
        <taxon>Eukaryota</taxon>
        <taxon>Sar</taxon>
        <taxon>Alveolata</taxon>
        <taxon>Ciliophora</taxon>
        <taxon>Intramacronucleata</taxon>
        <taxon>Spirotrichea</taxon>
        <taxon>Stichotrichia</taxon>
        <taxon>Sporadotrichida</taxon>
        <taxon>Oxytrichidae</taxon>
        <taxon>Stylonychinae</taxon>
        <taxon>Stylonychia</taxon>
    </lineage>
</organism>
<dbReference type="EMBL" id="CCKQ01005674">
    <property type="protein sequence ID" value="CDW76927.1"/>
    <property type="molecule type" value="Genomic_DNA"/>
</dbReference>
<evidence type="ECO:0000313" key="2">
    <source>
        <dbReference type="EMBL" id="CDW76927.1"/>
    </source>
</evidence>